<keyword evidence="1" id="KW-1133">Transmembrane helix</keyword>
<dbReference type="RefSeq" id="WP_379957092.1">
    <property type="nucleotide sequence ID" value="NZ_JAUYVI010000005.1"/>
</dbReference>
<name>A0ABU0YNG6_9PROT</name>
<reference evidence="3" key="1">
    <citation type="submission" date="2023-08" db="EMBL/GenBank/DDBJ databases">
        <title>Rhodospirillaceae gen. nov., a novel taxon isolated from the Yangtze River Yuezi River estuary sludge.</title>
        <authorList>
            <person name="Ruan L."/>
        </authorList>
    </citation>
    <scope>NUCLEOTIDE SEQUENCE [LARGE SCALE GENOMIC DNA]</scope>
    <source>
        <strain evidence="3">R-7</strain>
    </source>
</reference>
<feature type="transmembrane region" description="Helical" evidence="1">
    <location>
        <begin position="122"/>
        <end position="148"/>
    </location>
</feature>
<comment type="caution">
    <text evidence="2">The sequence shown here is derived from an EMBL/GenBank/DDBJ whole genome shotgun (WGS) entry which is preliminary data.</text>
</comment>
<feature type="transmembrane region" description="Helical" evidence="1">
    <location>
        <begin position="22"/>
        <end position="45"/>
    </location>
</feature>
<keyword evidence="1" id="KW-0472">Membrane</keyword>
<feature type="transmembrane region" description="Helical" evidence="1">
    <location>
        <begin position="222"/>
        <end position="245"/>
    </location>
</feature>
<accession>A0ABU0YNG6</accession>
<evidence type="ECO:0000313" key="2">
    <source>
        <dbReference type="EMBL" id="MDQ7249275.1"/>
    </source>
</evidence>
<evidence type="ECO:0008006" key="4">
    <source>
        <dbReference type="Google" id="ProtNLM"/>
    </source>
</evidence>
<feature type="transmembrane region" description="Helical" evidence="1">
    <location>
        <begin position="79"/>
        <end position="101"/>
    </location>
</feature>
<organism evidence="2 3">
    <name type="scientific">Dongia sedimenti</name>
    <dbReference type="NCBI Taxonomy" id="3064282"/>
    <lineage>
        <taxon>Bacteria</taxon>
        <taxon>Pseudomonadati</taxon>
        <taxon>Pseudomonadota</taxon>
        <taxon>Alphaproteobacteria</taxon>
        <taxon>Rhodospirillales</taxon>
        <taxon>Dongiaceae</taxon>
        <taxon>Dongia</taxon>
    </lineage>
</organism>
<protein>
    <recommendedName>
        <fullName evidence="4">DUF4013 domain-containing protein</fullName>
    </recommendedName>
</protein>
<proteinExistence type="predicted"/>
<feature type="transmembrane region" description="Helical" evidence="1">
    <location>
        <begin position="168"/>
        <end position="191"/>
    </location>
</feature>
<evidence type="ECO:0000313" key="3">
    <source>
        <dbReference type="Proteomes" id="UP001230156"/>
    </source>
</evidence>
<gene>
    <name evidence="2" type="ORF">Q8A70_16425</name>
</gene>
<feature type="transmembrane region" description="Helical" evidence="1">
    <location>
        <begin position="257"/>
        <end position="279"/>
    </location>
</feature>
<keyword evidence="1" id="KW-0812">Transmembrane</keyword>
<evidence type="ECO:0000256" key="1">
    <source>
        <dbReference type="SAM" id="Phobius"/>
    </source>
</evidence>
<dbReference type="Proteomes" id="UP001230156">
    <property type="component" value="Unassembled WGS sequence"/>
</dbReference>
<dbReference type="EMBL" id="JAUYVI010000005">
    <property type="protein sequence ID" value="MDQ7249275.1"/>
    <property type="molecule type" value="Genomic_DNA"/>
</dbReference>
<sequence>MAQIEYPVWTVVRSVLAMPFRYPLALVKFGLLPLAIAMVCLPPTINLGSTTEISINGDVVAPTGQSQSLTDNELGWRDFIGFLVMLPFVAAFAAAWSRLTATGDESEMGRPPIAFDARTVSVVWAFLRLTFVALGILLALFILSLAFFGSYQNGSLSFSYNISAEQDGLGPTLLAIAVTLAALLVFAWFMLRLSLVIPASAMGDPISLRQSWRLSAPVHLRLLGAVLLLGIAFILVNVLFLFMMIPVATLGGVTAAFYVTVVLYFVLLAYGYAIWAGWLGATYGLLRPQGPGPEVTNVFD</sequence>
<keyword evidence="3" id="KW-1185">Reference proteome</keyword>